<keyword evidence="1" id="KW-1133">Transmembrane helix</keyword>
<protein>
    <recommendedName>
        <fullName evidence="4">SHSP domain-containing protein</fullName>
    </recommendedName>
</protein>
<proteinExistence type="predicted"/>
<dbReference type="SUPFAM" id="SSF49764">
    <property type="entry name" value="HSP20-like chaperones"/>
    <property type="match status" value="1"/>
</dbReference>
<dbReference type="InterPro" id="IPR008978">
    <property type="entry name" value="HSP20-like_chaperone"/>
</dbReference>
<evidence type="ECO:0000256" key="1">
    <source>
        <dbReference type="SAM" id="Phobius"/>
    </source>
</evidence>
<name>A0AAP0LIR2_9ROSI</name>
<organism evidence="2 3">
    <name type="scientific">Citrus x changshan-huyou</name>
    <dbReference type="NCBI Taxonomy" id="2935761"/>
    <lineage>
        <taxon>Eukaryota</taxon>
        <taxon>Viridiplantae</taxon>
        <taxon>Streptophyta</taxon>
        <taxon>Embryophyta</taxon>
        <taxon>Tracheophyta</taxon>
        <taxon>Spermatophyta</taxon>
        <taxon>Magnoliopsida</taxon>
        <taxon>eudicotyledons</taxon>
        <taxon>Gunneridae</taxon>
        <taxon>Pentapetalae</taxon>
        <taxon>rosids</taxon>
        <taxon>malvids</taxon>
        <taxon>Sapindales</taxon>
        <taxon>Rutaceae</taxon>
        <taxon>Aurantioideae</taxon>
        <taxon>Citrus</taxon>
    </lineage>
</organism>
<keyword evidence="3" id="KW-1185">Reference proteome</keyword>
<comment type="caution">
    <text evidence="2">The sequence shown here is derived from an EMBL/GenBank/DDBJ whole genome shotgun (WGS) entry which is preliminary data.</text>
</comment>
<dbReference type="Gene3D" id="2.60.40.790">
    <property type="match status" value="1"/>
</dbReference>
<keyword evidence="1" id="KW-0812">Transmembrane</keyword>
<feature type="transmembrane region" description="Helical" evidence="1">
    <location>
        <begin position="149"/>
        <end position="168"/>
    </location>
</feature>
<evidence type="ECO:0000313" key="3">
    <source>
        <dbReference type="Proteomes" id="UP001428341"/>
    </source>
</evidence>
<reference evidence="2 3" key="1">
    <citation type="submission" date="2024-05" db="EMBL/GenBank/DDBJ databases">
        <title>Haplotype-resolved chromosome-level genome assembly of Huyou (Citrus changshanensis).</title>
        <authorList>
            <person name="Miao C."/>
            <person name="Chen W."/>
            <person name="Wu Y."/>
            <person name="Wang L."/>
            <person name="Zhao S."/>
            <person name="Grierson D."/>
            <person name="Xu C."/>
            <person name="Chen K."/>
        </authorList>
    </citation>
    <scope>NUCLEOTIDE SEQUENCE [LARGE SCALE GENOMIC DNA]</scope>
    <source>
        <strain evidence="2">01-14</strain>
        <tissue evidence="2">Leaf</tissue>
    </source>
</reference>
<dbReference type="EMBL" id="JBCGBO010000025">
    <property type="protein sequence ID" value="KAK9175560.1"/>
    <property type="molecule type" value="Genomic_DNA"/>
</dbReference>
<evidence type="ECO:0008006" key="4">
    <source>
        <dbReference type="Google" id="ProtNLM"/>
    </source>
</evidence>
<dbReference type="Proteomes" id="UP001428341">
    <property type="component" value="Unassembled WGS sequence"/>
</dbReference>
<keyword evidence="1" id="KW-0472">Membrane</keyword>
<evidence type="ECO:0000313" key="2">
    <source>
        <dbReference type="EMBL" id="KAK9175560.1"/>
    </source>
</evidence>
<sequence>MSSDDTDMDWELVPAANAFVTAVKPALEFLNINGEWDDAGDNLMFKATLPTGTKMDELKIESTEDGKLLKLSKVLPEGDNGDGEHEAAVMWVLKECCSSGDGKIDISKSFNLPEGVIVKPNCFKASVEDGVLNVIFTKLKSKKKIMSKVLGVVAKAVPLVVLIAVNIVDDNN</sequence>
<gene>
    <name evidence="2" type="ORF">WN944_027567</name>
</gene>
<accession>A0AAP0LIR2</accession>
<dbReference type="AlphaFoldDB" id="A0AAP0LIR2"/>